<dbReference type="EMBL" id="WRXN01000012">
    <property type="protein sequence ID" value="MVT11176.1"/>
    <property type="molecule type" value="Genomic_DNA"/>
</dbReference>
<sequence>MLFNYKYSGHTQVYSNATAAGISFAPDIYREPTFFAGKLRKKIAFREAISALHDVVVSDLRFKPKDKTAYKEWAAQQESIWLAEAMGQYDAAAADARIKALQVELTDVQKEKDRVMAPFYKARKTYFDYLYQKDRDAWFVLDPVISVHPDEIFFECFSQDESAYGKLSASYNVFKEVNEFKCGTTNIDYSAALYNEFQKIRDYKETSFTVDPGGFSVQTTREEMFREVKIDLPDSWVRGFLQVSSAMTLPAATFDLHPMDVYNFCLWLRRFKEKKGPRSIRFVLEPGKPVKAIFEPWNKEITCARSIYTGPQRREIRIWGRRRLLILERLIPVAKKFTVHLTGNGLPSFYVADLGDMQFTLGLSGWTANDWSRCGQFDLMAPRAAIDDVSKIKIYNDLQQNWMGRPDEIAARTGLTRAAVLAALGICTQAGKVIYDLHTGYYRLRELSREPLPLDQLRFSNPKEESATRLADEGKVTFAEKLVPGVGLQLEGTIPAHRRSYHPVIVIDGDERLSTGHCDCSDYIANKLHKGPCEHMLALRMVFEKKKQHNG</sequence>
<protein>
    <submittedName>
        <fullName evidence="3">SWIM zinc finger family protein</fullName>
    </submittedName>
</protein>
<accession>A0A7K1UA39</accession>
<evidence type="ECO:0000313" key="3">
    <source>
        <dbReference type="EMBL" id="MVT11176.1"/>
    </source>
</evidence>
<dbReference type="InterPro" id="IPR007527">
    <property type="entry name" value="Znf_SWIM"/>
</dbReference>
<keyword evidence="4" id="KW-1185">Reference proteome</keyword>
<evidence type="ECO:0000313" key="4">
    <source>
        <dbReference type="Proteomes" id="UP000461730"/>
    </source>
</evidence>
<evidence type="ECO:0000256" key="1">
    <source>
        <dbReference type="PROSITE-ProRule" id="PRU00325"/>
    </source>
</evidence>
<keyword evidence="1" id="KW-0863">Zinc-finger</keyword>
<organism evidence="3 4">
    <name type="scientific">Chitinophaga tropicalis</name>
    <dbReference type="NCBI Taxonomy" id="2683588"/>
    <lineage>
        <taxon>Bacteria</taxon>
        <taxon>Pseudomonadati</taxon>
        <taxon>Bacteroidota</taxon>
        <taxon>Chitinophagia</taxon>
        <taxon>Chitinophagales</taxon>
        <taxon>Chitinophagaceae</taxon>
        <taxon>Chitinophaga</taxon>
    </lineage>
</organism>
<dbReference type="GO" id="GO:0008270">
    <property type="term" value="F:zinc ion binding"/>
    <property type="evidence" value="ECO:0007669"/>
    <property type="project" value="UniProtKB-KW"/>
</dbReference>
<comment type="caution">
    <text evidence="3">The sequence shown here is derived from an EMBL/GenBank/DDBJ whole genome shotgun (WGS) entry which is preliminary data.</text>
</comment>
<dbReference type="Proteomes" id="UP000461730">
    <property type="component" value="Unassembled WGS sequence"/>
</dbReference>
<name>A0A7K1UA39_9BACT</name>
<dbReference type="PROSITE" id="PS50966">
    <property type="entry name" value="ZF_SWIM"/>
    <property type="match status" value="1"/>
</dbReference>
<feature type="domain" description="SWIM-type" evidence="2">
    <location>
        <begin position="503"/>
        <end position="544"/>
    </location>
</feature>
<evidence type="ECO:0000259" key="2">
    <source>
        <dbReference type="PROSITE" id="PS50966"/>
    </source>
</evidence>
<keyword evidence="1" id="KW-0479">Metal-binding</keyword>
<reference evidence="3 4" key="1">
    <citation type="submission" date="2019-12" db="EMBL/GenBank/DDBJ databases">
        <title>Chitinophaga sp. strain ysch24 (GDMCC 1.1355), whole genome shotgun sequence.</title>
        <authorList>
            <person name="Zhang X."/>
        </authorList>
    </citation>
    <scope>NUCLEOTIDE SEQUENCE [LARGE SCALE GENOMIC DNA]</scope>
    <source>
        <strain evidence="4">ysch24</strain>
    </source>
</reference>
<dbReference type="RefSeq" id="WP_157308605.1">
    <property type="nucleotide sequence ID" value="NZ_WRXN01000012.1"/>
</dbReference>
<dbReference type="AlphaFoldDB" id="A0A7K1UA39"/>
<proteinExistence type="predicted"/>
<keyword evidence="1" id="KW-0862">Zinc</keyword>
<gene>
    <name evidence="3" type="ORF">GO493_23110</name>
</gene>